<feature type="domain" description="DDE" evidence="1">
    <location>
        <begin position="82"/>
        <end position="175"/>
    </location>
</feature>
<evidence type="ECO:0000313" key="2">
    <source>
        <dbReference type="EMBL" id="MFC7082207.1"/>
    </source>
</evidence>
<evidence type="ECO:0000259" key="1">
    <source>
        <dbReference type="Pfam" id="PF13610"/>
    </source>
</evidence>
<comment type="caution">
    <text evidence="2">The sequence shown here is derived from an EMBL/GenBank/DDBJ whole genome shotgun (WGS) entry which is preliminary data.</text>
</comment>
<dbReference type="GeneID" id="79304400"/>
<sequence length="226" mass="25934">MQAANLLKGTLETATLECWQRERTATPVRAFAVRLHAAGLSLRETTAVLELLGVSRSHGAVWQWTHRVADSVDDPPAASPRRVAVDETVVKVNGEWLWLYTAIDLNSKLLLHIDLFERRGTDPAVQFLDALTQKHDCSQTVFLTDDFGYRTALSRLALAGQLNYTDRNQIEKWFQTLKMRIDRFHTSWVGSRQSAYEWLVQFSHYYNTQRPHQALDGRTPIQEVRN</sequence>
<reference evidence="2 3" key="1">
    <citation type="journal article" date="2019" name="Int. J. Syst. Evol. Microbiol.">
        <title>The Global Catalogue of Microorganisms (GCM) 10K type strain sequencing project: providing services to taxonomists for standard genome sequencing and annotation.</title>
        <authorList>
            <consortium name="The Broad Institute Genomics Platform"/>
            <consortium name="The Broad Institute Genome Sequencing Center for Infectious Disease"/>
            <person name="Wu L."/>
            <person name="Ma J."/>
        </authorList>
    </citation>
    <scope>NUCLEOTIDE SEQUENCE [LARGE SCALE GENOMIC DNA]</scope>
    <source>
        <strain evidence="2 3">DT72</strain>
    </source>
</reference>
<dbReference type="InterPro" id="IPR047930">
    <property type="entry name" value="Transpos_IS6"/>
</dbReference>
<dbReference type="AlphaFoldDB" id="A0ABD5WNT3"/>
<organism evidence="2 3">
    <name type="scientific">Halorussus caseinilyticus</name>
    <dbReference type="NCBI Taxonomy" id="3034025"/>
    <lineage>
        <taxon>Archaea</taxon>
        <taxon>Methanobacteriati</taxon>
        <taxon>Methanobacteriota</taxon>
        <taxon>Stenosarchaea group</taxon>
        <taxon>Halobacteria</taxon>
        <taxon>Halobacteriales</taxon>
        <taxon>Haladaptataceae</taxon>
        <taxon>Halorussus</taxon>
    </lineage>
</organism>
<dbReference type="PANTHER" id="PTHR39967:SF1">
    <property type="entry name" value="ISH14-TYPE TRANSPOSASE HSIRS44"/>
    <property type="match status" value="1"/>
</dbReference>
<keyword evidence="3" id="KW-1185">Reference proteome</keyword>
<dbReference type="InterPro" id="IPR012337">
    <property type="entry name" value="RNaseH-like_sf"/>
</dbReference>
<evidence type="ECO:0000313" key="3">
    <source>
        <dbReference type="Proteomes" id="UP001596407"/>
    </source>
</evidence>
<dbReference type="EMBL" id="JBHSZH010000005">
    <property type="protein sequence ID" value="MFC7082207.1"/>
    <property type="molecule type" value="Genomic_DNA"/>
</dbReference>
<name>A0ABD5WNT3_9EURY</name>
<dbReference type="SUPFAM" id="SSF53098">
    <property type="entry name" value="Ribonuclease H-like"/>
    <property type="match status" value="1"/>
</dbReference>
<dbReference type="Proteomes" id="UP001596407">
    <property type="component" value="Unassembled WGS sequence"/>
</dbReference>
<dbReference type="PANTHER" id="PTHR39967">
    <property type="match status" value="1"/>
</dbReference>
<dbReference type="InterPro" id="IPR032874">
    <property type="entry name" value="DDE_dom"/>
</dbReference>
<dbReference type="RefSeq" id="WP_276279812.1">
    <property type="nucleotide sequence ID" value="NZ_CP119809.1"/>
</dbReference>
<gene>
    <name evidence="2" type="ORF">ACFQJ6_21080</name>
</gene>
<proteinExistence type="predicted"/>
<dbReference type="NCBIfam" id="NF033587">
    <property type="entry name" value="transpos_IS6"/>
    <property type="match status" value="1"/>
</dbReference>
<dbReference type="Pfam" id="PF13610">
    <property type="entry name" value="DDE_Tnp_IS240"/>
    <property type="match status" value="1"/>
</dbReference>
<accession>A0ABD5WNT3</accession>
<protein>
    <submittedName>
        <fullName evidence="2">IS6 family transposase</fullName>
    </submittedName>
</protein>